<comment type="caution">
    <text evidence="1">The sequence shown here is derived from an EMBL/GenBank/DDBJ whole genome shotgun (WGS) entry which is preliminary data.</text>
</comment>
<dbReference type="EMBL" id="QXFY01010898">
    <property type="protein sequence ID" value="KAE9260698.1"/>
    <property type="molecule type" value="Genomic_DNA"/>
</dbReference>
<dbReference type="GO" id="GO:0016702">
    <property type="term" value="F:oxidoreductase activity, acting on single donors with incorporation of molecular oxygen, incorporation of two atoms of oxygen"/>
    <property type="evidence" value="ECO:0007669"/>
    <property type="project" value="InterPro"/>
</dbReference>
<name>A0A6G0PY23_9STRA</name>
<evidence type="ECO:0000313" key="1">
    <source>
        <dbReference type="EMBL" id="KAE9260698.1"/>
    </source>
</evidence>
<dbReference type="SUPFAM" id="SSF49482">
    <property type="entry name" value="Aromatic compound dioxygenase"/>
    <property type="match status" value="1"/>
</dbReference>
<evidence type="ECO:0000313" key="2">
    <source>
        <dbReference type="Proteomes" id="UP000486351"/>
    </source>
</evidence>
<dbReference type="Proteomes" id="UP000486351">
    <property type="component" value="Unassembled WGS sequence"/>
</dbReference>
<dbReference type="InterPro" id="IPR015889">
    <property type="entry name" value="Intradiol_dOase_core"/>
</dbReference>
<proteinExistence type="predicted"/>
<dbReference type="GO" id="GO:0005506">
    <property type="term" value="F:iron ion binding"/>
    <property type="evidence" value="ECO:0007669"/>
    <property type="project" value="InterPro"/>
</dbReference>
<organism evidence="1 2">
    <name type="scientific">Phytophthora fragariae</name>
    <dbReference type="NCBI Taxonomy" id="53985"/>
    <lineage>
        <taxon>Eukaryota</taxon>
        <taxon>Sar</taxon>
        <taxon>Stramenopiles</taxon>
        <taxon>Oomycota</taxon>
        <taxon>Peronosporomycetes</taxon>
        <taxon>Peronosporales</taxon>
        <taxon>Peronosporaceae</taxon>
        <taxon>Phytophthora</taxon>
    </lineage>
</organism>
<feature type="non-terminal residue" evidence="1">
    <location>
        <position position="1"/>
    </location>
</feature>
<dbReference type="PANTHER" id="PTHR34315:SF1">
    <property type="entry name" value="INTRADIOL RING-CLEAVAGE DIOXYGENASES DOMAIN-CONTAINING PROTEIN-RELATED"/>
    <property type="match status" value="1"/>
</dbReference>
<sequence>TNSSELFGDDVKCILEPEVTQGPYYVNGELVRSDIREDQEGVSSGYWRKTQLVFFLPVIYQREQS</sequence>
<dbReference type="Gene3D" id="2.60.130.10">
    <property type="entry name" value="Aromatic compound dioxygenase"/>
    <property type="match status" value="1"/>
</dbReference>
<gene>
    <name evidence="1" type="ORF">PF008_g33037</name>
</gene>
<reference evidence="1 2" key="1">
    <citation type="submission" date="2018-09" db="EMBL/GenBank/DDBJ databases">
        <title>Genomic investigation of the strawberry pathogen Phytophthora fragariae indicates pathogenicity is determined by transcriptional variation in three key races.</title>
        <authorList>
            <person name="Adams T.M."/>
            <person name="Armitage A.D."/>
            <person name="Sobczyk M.K."/>
            <person name="Bates H.J."/>
            <person name="Dunwell J.M."/>
            <person name="Nellist C.F."/>
            <person name="Harrison R.J."/>
        </authorList>
    </citation>
    <scope>NUCLEOTIDE SEQUENCE [LARGE SCALE GENOMIC DNA]</scope>
    <source>
        <strain evidence="1 2">NOV-77</strain>
    </source>
</reference>
<dbReference type="PANTHER" id="PTHR34315">
    <property type="match status" value="1"/>
</dbReference>
<protein>
    <submittedName>
        <fullName evidence="1">Uncharacterized protein</fullName>
    </submittedName>
</protein>
<dbReference type="AlphaFoldDB" id="A0A6G0PY23"/>
<accession>A0A6G0PY23</accession>